<dbReference type="Proteomes" id="UP000732377">
    <property type="component" value="Unassembled WGS sequence"/>
</dbReference>
<dbReference type="RefSeq" id="WP_050742184.1">
    <property type="nucleotide sequence ID" value="NZ_PIUK01000001.1"/>
</dbReference>
<proteinExistence type="predicted"/>
<comment type="caution">
    <text evidence="1">The sequence shown here is derived from an EMBL/GenBank/DDBJ whole genome shotgun (WGS) entry which is preliminary data.</text>
</comment>
<dbReference type="Pfam" id="PF13379">
    <property type="entry name" value="NMT1_2"/>
    <property type="match status" value="1"/>
</dbReference>
<dbReference type="EMBL" id="PIUK01000001">
    <property type="protein sequence ID" value="MBY6274604.1"/>
    <property type="molecule type" value="Genomic_DNA"/>
</dbReference>
<reference evidence="1" key="1">
    <citation type="submission" date="2017-11" db="EMBL/GenBank/DDBJ databases">
        <title>Three new genomes from thermophilic consortium.</title>
        <authorList>
            <person name="Quaggio R."/>
            <person name="Amgarten D."/>
            <person name="Setubal J.C."/>
        </authorList>
    </citation>
    <scope>NUCLEOTIDE SEQUENCE</scope>
    <source>
        <strain evidence="1">ZCTH01-B2</strain>
    </source>
</reference>
<protein>
    <submittedName>
        <fullName evidence="1">ABC transporter substrate-binding protein</fullName>
    </submittedName>
</protein>
<evidence type="ECO:0000313" key="1">
    <source>
        <dbReference type="EMBL" id="MBY6274604.1"/>
    </source>
</evidence>
<dbReference type="PANTHER" id="PTHR30024">
    <property type="entry name" value="ALIPHATIC SULFONATES-BINDING PROTEIN-RELATED"/>
    <property type="match status" value="1"/>
</dbReference>
<sequence length="350" mass="38122">MSVRKRATAGLLLRGLAVLLMSVLLGGCAGRPAGSLGAAPVGEAEDGAEAPKDYGEIRLGYQFGTGYLPVEVMVEHRLIEKRLGNVKVTRQQLGGGGALTEAVLAGSTDVVFMGLGPFFVGWGKGIDWKIAAAMQDMPIGLNSAKPGATSLRDIGPEDRIALPGINSIQHVMLAMEAQKQLGDPRALDELLVAMPHPEGERALLAGSEITFHYTAPPYLQRERQQPGIAKIVDSYETMGQKHTFNVMVVPARFKEENPELYQALVDAYTEATEWVRANPAEAADLMIRLGDRTDRDELIAQITHPDVVWTIEPHGLMKIVTFMKEAGFLDKAPADWREVTWENLHHLNGN</sequence>
<organism evidence="1 2">
    <name type="scientific">Symbiobacterium thermophilum</name>
    <dbReference type="NCBI Taxonomy" id="2734"/>
    <lineage>
        <taxon>Bacteria</taxon>
        <taxon>Bacillati</taxon>
        <taxon>Bacillota</taxon>
        <taxon>Clostridia</taxon>
        <taxon>Eubacteriales</taxon>
        <taxon>Symbiobacteriaceae</taxon>
        <taxon>Symbiobacterium</taxon>
    </lineage>
</organism>
<dbReference type="PROSITE" id="PS51257">
    <property type="entry name" value="PROKAR_LIPOPROTEIN"/>
    <property type="match status" value="1"/>
</dbReference>
<gene>
    <name evidence="1" type="ORF">CWE10_00075</name>
</gene>
<name>A0A953I624_SYMTR</name>
<dbReference type="AlphaFoldDB" id="A0A953I624"/>
<dbReference type="SUPFAM" id="SSF53850">
    <property type="entry name" value="Periplasmic binding protein-like II"/>
    <property type="match status" value="1"/>
</dbReference>
<dbReference type="PANTHER" id="PTHR30024:SF2">
    <property type="entry name" value="ABC TRANSPORTER SUBSTRATE-BINDING PROTEIN"/>
    <property type="match status" value="1"/>
</dbReference>
<dbReference type="Gene3D" id="3.40.190.10">
    <property type="entry name" value="Periplasmic binding protein-like II"/>
    <property type="match status" value="2"/>
</dbReference>
<accession>A0A953I624</accession>
<evidence type="ECO:0000313" key="2">
    <source>
        <dbReference type="Proteomes" id="UP000732377"/>
    </source>
</evidence>